<gene>
    <name evidence="10" type="ORF">QVD17_15955</name>
</gene>
<evidence type="ECO:0000259" key="9">
    <source>
        <dbReference type="PROSITE" id="PS50089"/>
    </source>
</evidence>
<dbReference type="PANTHER" id="PTHR22937">
    <property type="entry name" value="E3 UBIQUITIN-PROTEIN LIGASE RNF165"/>
    <property type="match status" value="1"/>
</dbReference>
<evidence type="ECO:0000313" key="11">
    <source>
        <dbReference type="Proteomes" id="UP001229421"/>
    </source>
</evidence>
<evidence type="ECO:0000256" key="8">
    <source>
        <dbReference type="PROSITE-ProRule" id="PRU00175"/>
    </source>
</evidence>
<name>A0AAD8KVW0_TARER</name>
<keyword evidence="11" id="KW-1185">Reference proteome</keyword>
<evidence type="ECO:0000256" key="1">
    <source>
        <dbReference type="ARBA" id="ARBA00000900"/>
    </source>
</evidence>
<evidence type="ECO:0000256" key="3">
    <source>
        <dbReference type="ARBA" id="ARBA00022679"/>
    </source>
</evidence>
<keyword evidence="6" id="KW-0833">Ubl conjugation pathway</keyword>
<evidence type="ECO:0000256" key="4">
    <source>
        <dbReference type="ARBA" id="ARBA00022723"/>
    </source>
</evidence>
<dbReference type="Gene3D" id="3.30.40.10">
    <property type="entry name" value="Zinc/RING finger domain, C3HC4 (zinc finger)"/>
    <property type="match status" value="1"/>
</dbReference>
<dbReference type="EC" id="2.3.2.27" evidence="2"/>
<dbReference type="GO" id="GO:0005634">
    <property type="term" value="C:nucleus"/>
    <property type="evidence" value="ECO:0007669"/>
    <property type="project" value="TreeGrafter"/>
</dbReference>
<dbReference type="SMART" id="SM00184">
    <property type="entry name" value="RING"/>
    <property type="match status" value="1"/>
</dbReference>
<keyword evidence="5 8" id="KW-0863">Zinc-finger</keyword>
<dbReference type="InterPro" id="IPR001841">
    <property type="entry name" value="Znf_RING"/>
</dbReference>
<dbReference type="InterPro" id="IPR013083">
    <property type="entry name" value="Znf_RING/FYVE/PHD"/>
</dbReference>
<dbReference type="Proteomes" id="UP001229421">
    <property type="component" value="Unassembled WGS sequence"/>
</dbReference>
<evidence type="ECO:0000256" key="5">
    <source>
        <dbReference type="ARBA" id="ARBA00022771"/>
    </source>
</evidence>
<sequence length="155" mass="18346">MISTPSPFFYSPVPYPYTWYIHQNQAIIFNAYDLYNIYDEIQQPEYQIYHQTNQYLHVEPTDDEVLILDSFDQETEHCNGNGGLNKNLISEKLKVSKYRDNGEEGELCVVCQVEFESNERLGVLECKHRFHPTCIKEWLMRQNVCPLCKCRALRI</sequence>
<dbReference type="PANTHER" id="PTHR22937:SF222">
    <property type="entry name" value="RING-TYPE E3 UBIQUITIN TRANSFERASE"/>
    <property type="match status" value="1"/>
</dbReference>
<reference evidence="10" key="1">
    <citation type="journal article" date="2023" name="bioRxiv">
        <title>Improved chromosome-level genome assembly for marigold (Tagetes erecta).</title>
        <authorList>
            <person name="Jiang F."/>
            <person name="Yuan L."/>
            <person name="Wang S."/>
            <person name="Wang H."/>
            <person name="Xu D."/>
            <person name="Wang A."/>
            <person name="Fan W."/>
        </authorList>
    </citation>
    <scope>NUCLEOTIDE SEQUENCE</scope>
    <source>
        <strain evidence="10">WSJ</strain>
        <tissue evidence="10">Leaf</tissue>
    </source>
</reference>
<keyword evidence="7" id="KW-0862">Zinc</keyword>
<keyword evidence="4" id="KW-0479">Metal-binding</keyword>
<evidence type="ECO:0000313" key="10">
    <source>
        <dbReference type="EMBL" id="KAK1427272.1"/>
    </source>
</evidence>
<keyword evidence="3" id="KW-0808">Transferase</keyword>
<dbReference type="GO" id="GO:0008270">
    <property type="term" value="F:zinc ion binding"/>
    <property type="evidence" value="ECO:0007669"/>
    <property type="project" value="UniProtKB-KW"/>
</dbReference>
<evidence type="ECO:0000256" key="7">
    <source>
        <dbReference type="ARBA" id="ARBA00022833"/>
    </source>
</evidence>
<dbReference type="PROSITE" id="PS50089">
    <property type="entry name" value="ZF_RING_2"/>
    <property type="match status" value="1"/>
</dbReference>
<dbReference type="GO" id="GO:0061630">
    <property type="term" value="F:ubiquitin protein ligase activity"/>
    <property type="evidence" value="ECO:0007669"/>
    <property type="project" value="UniProtKB-EC"/>
</dbReference>
<evidence type="ECO:0000256" key="2">
    <source>
        <dbReference type="ARBA" id="ARBA00012483"/>
    </source>
</evidence>
<accession>A0AAD8KVW0</accession>
<evidence type="ECO:0000256" key="6">
    <source>
        <dbReference type="ARBA" id="ARBA00022786"/>
    </source>
</evidence>
<dbReference type="InterPro" id="IPR045191">
    <property type="entry name" value="MBR1/2-like"/>
</dbReference>
<dbReference type="SUPFAM" id="SSF57850">
    <property type="entry name" value="RING/U-box"/>
    <property type="match status" value="1"/>
</dbReference>
<proteinExistence type="predicted"/>
<feature type="domain" description="RING-type" evidence="9">
    <location>
        <begin position="108"/>
        <end position="149"/>
    </location>
</feature>
<dbReference type="AlphaFoldDB" id="A0AAD8KVW0"/>
<protein>
    <recommendedName>
        <fullName evidence="2">RING-type E3 ubiquitin transferase</fullName>
        <ecNumber evidence="2">2.3.2.27</ecNumber>
    </recommendedName>
</protein>
<organism evidence="10 11">
    <name type="scientific">Tagetes erecta</name>
    <name type="common">African marigold</name>
    <dbReference type="NCBI Taxonomy" id="13708"/>
    <lineage>
        <taxon>Eukaryota</taxon>
        <taxon>Viridiplantae</taxon>
        <taxon>Streptophyta</taxon>
        <taxon>Embryophyta</taxon>
        <taxon>Tracheophyta</taxon>
        <taxon>Spermatophyta</taxon>
        <taxon>Magnoliopsida</taxon>
        <taxon>eudicotyledons</taxon>
        <taxon>Gunneridae</taxon>
        <taxon>Pentapetalae</taxon>
        <taxon>asterids</taxon>
        <taxon>campanulids</taxon>
        <taxon>Asterales</taxon>
        <taxon>Asteraceae</taxon>
        <taxon>Asteroideae</taxon>
        <taxon>Heliantheae alliance</taxon>
        <taxon>Tageteae</taxon>
        <taxon>Tagetes</taxon>
    </lineage>
</organism>
<dbReference type="EMBL" id="JAUHHV010000004">
    <property type="protein sequence ID" value="KAK1427272.1"/>
    <property type="molecule type" value="Genomic_DNA"/>
</dbReference>
<dbReference type="Pfam" id="PF13639">
    <property type="entry name" value="zf-RING_2"/>
    <property type="match status" value="1"/>
</dbReference>
<comment type="caution">
    <text evidence="10">The sequence shown here is derived from an EMBL/GenBank/DDBJ whole genome shotgun (WGS) entry which is preliminary data.</text>
</comment>
<comment type="catalytic activity">
    <reaction evidence="1">
        <text>S-ubiquitinyl-[E2 ubiquitin-conjugating enzyme]-L-cysteine + [acceptor protein]-L-lysine = [E2 ubiquitin-conjugating enzyme]-L-cysteine + N(6)-ubiquitinyl-[acceptor protein]-L-lysine.</text>
        <dbReference type="EC" id="2.3.2.27"/>
    </reaction>
</comment>